<feature type="region of interest" description="Disordered" evidence="1">
    <location>
        <begin position="1"/>
        <end position="35"/>
    </location>
</feature>
<feature type="compositionally biased region" description="Basic and acidic residues" evidence="1">
    <location>
        <begin position="1"/>
        <end position="10"/>
    </location>
</feature>
<feature type="compositionally biased region" description="Basic and acidic residues" evidence="1">
    <location>
        <begin position="22"/>
        <end position="35"/>
    </location>
</feature>
<dbReference type="RefSeq" id="WP_275821743.1">
    <property type="nucleotide sequence ID" value="NZ_JARHUD010000004.1"/>
</dbReference>
<dbReference type="InterPro" id="IPR027373">
    <property type="entry name" value="RHH_dom"/>
</dbReference>
<accession>A0ABT5YM15</accession>
<keyword evidence="4" id="KW-1185">Reference proteome</keyword>
<feature type="domain" description="Ribbon-helix-helix" evidence="2">
    <location>
        <begin position="35"/>
        <end position="94"/>
    </location>
</feature>
<proteinExistence type="predicted"/>
<protein>
    <submittedName>
        <fullName evidence="3">Ribbon-helix-helix domain-containing protein</fullName>
    </submittedName>
</protein>
<dbReference type="Pfam" id="PF13467">
    <property type="entry name" value="RHH_4"/>
    <property type="match status" value="1"/>
</dbReference>
<evidence type="ECO:0000313" key="4">
    <source>
        <dbReference type="Proteomes" id="UP001215503"/>
    </source>
</evidence>
<gene>
    <name evidence="3" type="ORF">P2G67_07800</name>
</gene>
<reference evidence="3 4" key="1">
    <citation type="submission" date="2023-03" db="EMBL/GenBank/DDBJ databases">
        <title>Fodinicurvata sp. CAU 1616 isolated from sea sendiment.</title>
        <authorList>
            <person name="Kim W."/>
        </authorList>
    </citation>
    <scope>NUCLEOTIDE SEQUENCE [LARGE SCALE GENOMIC DNA]</scope>
    <source>
        <strain evidence="3 4">CAU 1616</strain>
    </source>
</reference>
<dbReference type="InterPro" id="IPR038268">
    <property type="entry name" value="RHH_sf"/>
</dbReference>
<evidence type="ECO:0000259" key="2">
    <source>
        <dbReference type="Pfam" id="PF13467"/>
    </source>
</evidence>
<dbReference type="EMBL" id="JARHUD010000004">
    <property type="protein sequence ID" value="MDF2095876.1"/>
    <property type="molecule type" value="Genomic_DNA"/>
</dbReference>
<dbReference type="Proteomes" id="UP001215503">
    <property type="component" value="Unassembled WGS sequence"/>
</dbReference>
<sequence length="114" mass="12651">MPTRALESRPLDGPVEASAPRSKRDAVDHGAQELRNIRVQERRTSLRLESPMWDALEEVCLREGVGMDRLISCIRATSEGNLASAVRTFLVTYYRAAATEQGHKAAGHGLFRDC</sequence>
<evidence type="ECO:0000256" key="1">
    <source>
        <dbReference type="SAM" id="MobiDB-lite"/>
    </source>
</evidence>
<organism evidence="3 4">
    <name type="scientific">Aquibaculum arenosum</name>
    <dbReference type="NCBI Taxonomy" id="3032591"/>
    <lineage>
        <taxon>Bacteria</taxon>
        <taxon>Pseudomonadati</taxon>
        <taxon>Pseudomonadota</taxon>
        <taxon>Alphaproteobacteria</taxon>
        <taxon>Rhodospirillales</taxon>
        <taxon>Rhodovibrionaceae</taxon>
        <taxon>Aquibaculum</taxon>
    </lineage>
</organism>
<evidence type="ECO:0000313" key="3">
    <source>
        <dbReference type="EMBL" id="MDF2095876.1"/>
    </source>
</evidence>
<dbReference type="Gene3D" id="1.10.3990.20">
    <property type="entry name" value="protein bp1543"/>
    <property type="match status" value="1"/>
</dbReference>
<comment type="caution">
    <text evidence="3">The sequence shown here is derived from an EMBL/GenBank/DDBJ whole genome shotgun (WGS) entry which is preliminary data.</text>
</comment>
<name>A0ABT5YM15_9PROT</name>